<evidence type="ECO:0000313" key="4">
    <source>
        <dbReference type="Proteomes" id="UP000010931"/>
    </source>
</evidence>
<reference evidence="3 4" key="1">
    <citation type="journal article" date="2011" name="Plasmid">
        <title>Streptomyces turgidiscabies Car8 contains a modular pathogenicity island that shares virulence genes with other actinobacterial plant pathogens.</title>
        <authorList>
            <person name="Huguet-Tapia J.C."/>
            <person name="Badger J.H."/>
            <person name="Loria R."/>
            <person name="Pettis G.S."/>
        </authorList>
    </citation>
    <scope>NUCLEOTIDE SEQUENCE [LARGE SCALE GENOMIC DNA]</scope>
    <source>
        <strain evidence="3 4">Car8</strain>
    </source>
</reference>
<dbReference type="STRING" id="85558.T45_06119"/>
<dbReference type="InterPro" id="IPR025295">
    <property type="entry name" value="eCIS_core_dom"/>
</dbReference>
<dbReference type="Pfam" id="PF13699">
    <property type="entry name" value="eCIS_core"/>
    <property type="match status" value="1"/>
</dbReference>
<organism evidence="3 4">
    <name type="scientific">Streptomyces turgidiscabies (strain Car8)</name>
    <dbReference type="NCBI Taxonomy" id="698760"/>
    <lineage>
        <taxon>Bacteria</taxon>
        <taxon>Bacillati</taxon>
        <taxon>Actinomycetota</taxon>
        <taxon>Actinomycetes</taxon>
        <taxon>Kitasatosporales</taxon>
        <taxon>Streptomycetaceae</taxon>
        <taxon>Streptomyces</taxon>
    </lineage>
</organism>
<evidence type="ECO:0000313" key="3">
    <source>
        <dbReference type="EMBL" id="ELP62224.1"/>
    </source>
</evidence>
<feature type="region of interest" description="Disordered" evidence="1">
    <location>
        <begin position="1"/>
        <end position="26"/>
    </location>
</feature>
<accession>L7ETM3</accession>
<dbReference type="PATRIC" id="fig|698760.3.peg.8846"/>
<evidence type="ECO:0000256" key="1">
    <source>
        <dbReference type="SAM" id="MobiDB-lite"/>
    </source>
</evidence>
<dbReference type="Proteomes" id="UP000010931">
    <property type="component" value="Unassembled WGS sequence"/>
</dbReference>
<feature type="compositionally biased region" description="Basic residues" evidence="1">
    <location>
        <begin position="1"/>
        <end position="15"/>
    </location>
</feature>
<proteinExistence type="predicted"/>
<dbReference type="AlphaFoldDB" id="L7ETM3"/>
<name>L7ETM3_STRT8</name>
<gene>
    <name evidence="3" type="ORF">STRTUCAR8_06119</name>
</gene>
<feature type="domain" description="eCIS core" evidence="2">
    <location>
        <begin position="77"/>
        <end position="147"/>
    </location>
</feature>
<sequence length="417" mass="44097">MHHLGHGHGNARRSGHLSPASRAGAPRAGLTSAWLTHLQRVAANGSGPPDREEEVADHAQVQRVAVDNALQSPARRLEPGMQAEMQARFDGADFSGVMVHDGSAAREAAAVVEARAFTTGQHIVDGGGMSRKDWAHELAHTLDQKQGPVPGVDNGAGLSISEQGDSGERHAVDTAERVMQGPAPVQRIASGGRSNDAEQHQHGHACGHDVQRVATGAVAVQRTRRVTPEEMEAARSRSAFARTAQLLRAQGKAADAARLENQLDVSLPVPLQGTVAFANDMTAQSRQGRRYKLTLDLSTMLYSVALRAGRKQYGAPEPANGKYNFVIPVRKPGKIMASEVGTGNEEGHSALAKATKPGDGHVYWAGTAVFTNGVLDKWTNDSGHYRPTGGDAGQLAGITGGFPADKYRNFDDPGAAD</sequence>
<feature type="region of interest" description="Disordered" evidence="1">
    <location>
        <begin position="383"/>
        <end position="417"/>
    </location>
</feature>
<keyword evidence="4" id="KW-1185">Reference proteome</keyword>
<evidence type="ECO:0000259" key="2">
    <source>
        <dbReference type="Pfam" id="PF13699"/>
    </source>
</evidence>
<comment type="caution">
    <text evidence="3">The sequence shown here is derived from an EMBL/GenBank/DDBJ whole genome shotgun (WGS) entry which is preliminary data.</text>
</comment>
<dbReference type="EMBL" id="AEJB01000625">
    <property type="protein sequence ID" value="ELP62224.1"/>
    <property type="molecule type" value="Genomic_DNA"/>
</dbReference>
<protein>
    <recommendedName>
        <fullName evidence="2">eCIS core domain-containing protein</fullName>
    </recommendedName>
</protein>